<keyword evidence="1" id="KW-0812">Transmembrane</keyword>
<feature type="transmembrane region" description="Helical" evidence="1">
    <location>
        <begin position="88"/>
        <end position="105"/>
    </location>
</feature>
<dbReference type="EMBL" id="CP018171">
    <property type="protein sequence ID" value="APH71467.1"/>
    <property type="molecule type" value="Genomic_DNA"/>
</dbReference>
<sequence length="153" mass="16840">MTGDHLRRSFCESFPGRASEWALGLMLFNWSVVLTANRTLFEDRQAYGAFAAIMDQQWWALACLVVGGARLVVLAINGAWRRSPHLRAILAFASCFFWFQIAVGLAQADSIGTGMAVYPVLFLLDAFNAIRTLGEAGLSDAHHKRTARHGPDA</sequence>
<evidence type="ECO:0000313" key="3">
    <source>
        <dbReference type="Proteomes" id="UP000182840"/>
    </source>
</evidence>
<accession>A0A1L3SPW1</accession>
<dbReference type="STRING" id="1670800.BSQ44_08860"/>
<feature type="transmembrane region" description="Helical" evidence="1">
    <location>
        <begin position="58"/>
        <end position="76"/>
    </location>
</feature>
<dbReference type="Proteomes" id="UP000182840">
    <property type="component" value="Chromosome"/>
</dbReference>
<dbReference type="RefSeq" id="WP_072603158.1">
    <property type="nucleotide sequence ID" value="NZ_CP018171.1"/>
</dbReference>
<dbReference type="AlphaFoldDB" id="A0A1L3SPW1"/>
<name>A0A1L3SPW1_9HYPH</name>
<keyword evidence="1" id="KW-0472">Membrane</keyword>
<keyword evidence="1" id="KW-1133">Transmembrane helix</keyword>
<reference evidence="3" key="1">
    <citation type="submission" date="2016-11" db="EMBL/GenBank/DDBJ databases">
        <title>Mesorhizobium oceanicum sp. nov., isolated from deep seawater in South China Sea.</title>
        <authorList>
            <person name="Fu G.-Y."/>
        </authorList>
    </citation>
    <scope>NUCLEOTIDE SEQUENCE [LARGE SCALE GENOMIC DNA]</scope>
    <source>
        <strain evidence="3">B7</strain>
    </source>
</reference>
<proteinExistence type="predicted"/>
<evidence type="ECO:0000313" key="2">
    <source>
        <dbReference type="EMBL" id="APH71467.1"/>
    </source>
</evidence>
<gene>
    <name evidence="2" type="ORF">BSQ44_08860</name>
</gene>
<organism evidence="2 3">
    <name type="scientific">Aquibium oceanicum</name>
    <dbReference type="NCBI Taxonomy" id="1670800"/>
    <lineage>
        <taxon>Bacteria</taxon>
        <taxon>Pseudomonadati</taxon>
        <taxon>Pseudomonadota</taxon>
        <taxon>Alphaproteobacteria</taxon>
        <taxon>Hyphomicrobiales</taxon>
        <taxon>Phyllobacteriaceae</taxon>
        <taxon>Aquibium</taxon>
    </lineage>
</organism>
<evidence type="ECO:0000256" key="1">
    <source>
        <dbReference type="SAM" id="Phobius"/>
    </source>
</evidence>
<protein>
    <submittedName>
        <fullName evidence="2">Uncharacterized protein</fullName>
    </submittedName>
</protein>
<dbReference type="KEGG" id="meso:BSQ44_08860"/>
<keyword evidence="3" id="KW-1185">Reference proteome</keyword>
<dbReference type="OrthoDB" id="7502269at2"/>